<proteinExistence type="predicted"/>
<dbReference type="AlphaFoldDB" id="A0A5N4WLF4"/>
<feature type="region of interest" description="Disordered" evidence="1">
    <location>
        <begin position="96"/>
        <end position="118"/>
    </location>
</feature>
<comment type="caution">
    <text evidence="3">The sequence shown here is derived from an EMBL/GenBank/DDBJ whole genome shotgun (WGS) entry which is preliminary data.</text>
</comment>
<dbReference type="RefSeq" id="WP_044738746.1">
    <property type="nucleotide sequence ID" value="NZ_JBODRR010000049.1"/>
</dbReference>
<protein>
    <submittedName>
        <fullName evidence="3">Uncharacterized protein</fullName>
    </submittedName>
</protein>
<name>A0A5N4WLF4_9GAMM</name>
<evidence type="ECO:0000256" key="2">
    <source>
        <dbReference type="SAM" id="SignalP"/>
    </source>
</evidence>
<evidence type="ECO:0000256" key="1">
    <source>
        <dbReference type="SAM" id="MobiDB-lite"/>
    </source>
</evidence>
<reference evidence="3 4" key="1">
    <citation type="submission" date="2019-09" db="EMBL/GenBank/DDBJ databases">
        <title>Draft genome sequence of Acinetobacter tandoii W4-4-4 isolated from environmental water sample.</title>
        <authorList>
            <person name="Wee S.K."/>
            <person name="Yan B."/>
            <person name="Mustaffa S.B."/>
            <person name="Yap E.P.H."/>
        </authorList>
    </citation>
    <scope>NUCLEOTIDE SEQUENCE [LARGE SCALE GENOMIC DNA]</scope>
    <source>
        <strain evidence="3 4">W4-4-4</strain>
    </source>
</reference>
<feature type="chain" id="PRO_5024460970" evidence="2">
    <location>
        <begin position="22"/>
        <end position="118"/>
    </location>
</feature>
<gene>
    <name evidence="3" type="ORF">F4W09_07615</name>
</gene>
<dbReference type="EMBL" id="VXLD01000004">
    <property type="protein sequence ID" value="KAB1855665.1"/>
    <property type="molecule type" value="Genomic_DNA"/>
</dbReference>
<organism evidence="3 4">
    <name type="scientific">Acinetobacter tandoii</name>
    <dbReference type="NCBI Taxonomy" id="202954"/>
    <lineage>
        <taxon>Bacteria</taxon>
        <taxon>Pseudomonadati</taxon>
        <taxon>Pseudomonadota</taxon>
        <taxon>Gammaproteobacteria</taxon>
        <taxon>Moraxellales</taxon>
        <taxon>Moraxellaceae</taxon>
        <taxon>Acinetobacter</taxon>
    </lineage>
</organism>
<evidence type="ECO:0000313" key="3">
    <source>
        <dbReference type="EMBL" id="KAB1855665.1"/>
    </source>
</evidence>
<dbReference type="Proteomes" id="UP000325788">
    <property type="component" value="Unassembled WGS sequence"/>
</dbReference>
<feature type="signal peptide" evidence="2">
    <location>
        <begin position="1"/>
        <end position="21"/>
    </location>
</feature>
<evidence type="ECO:0000313" key="4">
    <source>
        <dbReference type="Proteomes" id="UP000325788"/>
    </source>
</evidence>
<sequence length="118" mass="12145">MKKLLRPLVVAVLAIPTLAMANTPETTTVAKVEAAQGATTAAATVQDTNVTVMSPRTGIKYTFPNAQQRPIILKTAAVSAATTTTASRIVATNPALSAESQEQAKQTLVGSPTQLAAN</sequence>
<accession>A0A5N4WLF4</accession>
<keyword evidence="2" id="KW-0732">Signal</keyword>